<evidence type="ECO:0000313" key="2">
    <source>
        <dbReference type="Proteomes" id="UP000251889"/>
    </source>
</evidence>
<gene>
    <name evidence="1" type="ORF">DQQ10_07700</name>
</gene>
<keyword evidence="2" id="KW-1185">Reference proteome</keyword>
<dbReference type="Proteomes" id="UP000251889">
    <property type="component" value="Unassembled WGS sequence"/>
</dbReference>
<reference evidence="1 2" key="1">
    <citation type="submission" date="2018-06" db="EMBL/GenBank/DDBJ databases">
        <title>Chryseolinea flavus sp. nov., a member of the phylum Bacteroidetes isolated from soil.</title>
        <authorList>
            <person name="Li Y."/>
            <person name="Wang J."/>
        </authorList>
    </citation>
    <scope>NUCLEOTIDE SEQUENCE [LARGE SCALE GENOMIC DNA]</scope>
    <source>
        <strain evidence="1 2">SDU1-6</strain>
    </source>
</reference>
<protein>
    <submittedName>
        <fullName evidence="1">Uncharacterized protein</fullName>
    </submittedName>
</protein>
<accession>A0A364Y5N4</accession>
<dbReference type="AlphaFoldDB" id="A0A364Y5N4"/>
<dbReference type="EMBL" id="QMFY01000003">
    <property type="protein sequence ID" value="RAW01535.1"/>
    <property type="molecule type" value="Genomic_DNA"/>
</dbReference>
<proteinExistence type="predicted"/>
<evidence type="ECO:0000313" key="1">
    <source>
        <dbReference type="EMBL" id="RAW01535.1"/>
    </source>
</evidence>
<comment type="caution">
    <text evidence="1">The sequence shown here is derived from an EMBL/GenBank/DDBJ whole genome shotgun (WGS) entry which is preliminary data.</text>
</comment>
<organism evidence="1 2">
    <name type="scientific">Pseudochryseolinea flava</name>
    <dbReference type="NCBI Taxonomy" id="2059302"/>
    <lineage>
        <taxon>Bacteria</taxon>
        <taxon>Pseudomonadati</taxon>
        <taxon>Bacteroidota</taxon>
        <taxon>Cytophagia</taxon>
        <taxon>Cytophagales</taxon>
        <taxon>Fulvivirgaceae</taxon>
        <taxon>Pseudochryseolinea</taxon>
    </lineage>
</organism>
<sequence>MEITKENFRIKLHRAKQQLYNFMDNKCGLINKNNPCRCARKTTSYIKLGFVDPVSLHFQRDAVAAIDSVASDKVESYSNVVLSEYRTMFGQHPFLKATEIRESLQSLLSSESIRKTFNLD</sequence>
<name>A0A364Y5N4_9BACT</name>